<protein>
    <submittedName>
        <fullName evidence="1">Uncharacterized protein</fullName>
    </submittedName>
</protein>
<evidence type="ECO:0000313" key="1">
    <source>
        <dbReference type="EMBL" id="GAA55619.1"/>
    </source>
</evidence>
<dbReference type="EMBL" id="DF144050">
    <property type="protein sequence ID" value="GAA55619.1"/>
    <property type="molecule type" value="Genomic_DNA"/>
</dbReference>
<keyword evidence="2" id="KW-1185">Reference proteome</keyword>
<dbReference type="Proteomes" id="UP000008909">
    <property type="component" value="Unassembled WGS sequence"/>
</dbReference>
<accession>G7YRN9</accession>
<dbReference type="AlphaFoldDB" id="G7YRN9"/>
<gene>
    <name evidence="1" type="ORF">CLF_108523</name>
</gene>
<organism evidence="1 2">
    <name type="scientific">Clonorchis sinensis</name>
    <name type="common">Chinese liver fluke</name>
    <dbReference type="NCBI Taxonomy" id="79923"/>
    <lineage>
        <taxon>Eukaryota</taxon>
        <taxon>Metazoa</taxon>
        <taxon>Spiralia</taxon>
        <taxon>Lophotrochozoa</taxon>
        <taxon>Platyhelminthes</taxon>
        <taxon>Trematoda</taxon>
        <taxon>Digenea</taxon>
        <taxon>Opisthorchiida</taxon>
        <taxon>Opisthorchiata</taxon>
        <taxon>Opisthorchiidae</taxon>
        <taxon>Clonorchis</taxon>
    </lineage>
</organism>
<proteinExistence type="predicted"/>
<evidence type="ECO:0000313" key="2">
    <source>
        <dbReference type="Proteomes" id="UP000008909"/>
    </source>
</evidence>
<sequence>MATGFGLAIIRQAVDRSHPVNNVFGGVFRFGPQVVGFMEVEALLGQEAQPHQNGYAATTAVSAPAPGQQADEIANSKPDLNYDPDAGITFKPCFRLYGVLFEIDHTGQTKHSMSGSGPVNFVEGAGRELQSDFSEELTLQNAHDASHLVGYLECSCDQVIGTTREPFAEFRGAVTAVLLPRLNDRNETPCALNGPKNTLNACRSQFVTILWRIVTTITTLNDSSKVFMYAAVHGPKYGVAMTCFLVRSHHVRQTRSLSLLRKIDDRACRHSREGTSPATTTLQRIHPFRGHWRLNTRISSGPQKTLTMIQRFKNLGNVNLLDEIIPDVHATTDKRTVLSAEKRNTFNLPTPAVLKPVSANHHSTTITDASSTGIGRHIDQVEFSTRAQSVNGTSTVSNCNELFADGGIVSDKTLSVKKVLPAKNLKFPIREDMRDYDQDQH</sequence>
<reference key="2">
    <citation type="submission" date="2011-10" db="EMBL/GenBank/DDBJ databases">
        <title>The genome and transcriptome sequence of Clonorchis sinensis provide insights into the carcinogenic liver fluke.</title>
        <authorList>
            <person name="Wang X."/>
            <person name="Huang Y."/>
            <person name="Chen W."/>
            <person name="Liu H."/>
            <person name="Guo L."/>
            <person name="Chen Y."/>
            <person name="Luo F."/>
            <person name="Zhou W."/>
            <person name="Sun J."/>
            <person name="Mao Q."/>
            <person name="Liang P."/>
            <person name="Zhou C."/>
            <person name="Tian Y."/>
            <person name="Men J."/>
            <person name="Lv X."/>
            <person name="Huang L."/>
            <person name="Zhou J."/>
            <person name="Hu Y."/>
            <person name="Li R."/>
            <person name="Zhang F."/>
            <person name="Lei H."/>
            <person name="Li X."/>
            <person name="Hu X."/>
            <person name="Liang C."/>
            <person name="Xu J."/>
            <person name="Wu Z."/>
            <person name="Yu X."/>
        </authorList>
    </citation>
    <scope>NUCLEOTIDE SEQUENCE</scope>
    <source>
        <strain>Henan</strain>
    </source>
</reference>
<name>G7YRN9_CLOSI</name>
<reference evidence="1" key="1">
    <citation type="journal article" date="2011" name="Genome Biol.">
        <title>The draft genome of the carcinogenic human liver fluke Clonorchis sinensis.</title>
        <authorList>
            <person name="Wang X."/>
            <person name="Chen W."/>
            <person name="Huang Y."/>
            <person name="Sun J."/>
            <person name="Men J."/>
            <person name="Liu H."/>
            <person name="Luo F."/>
            <person name="Guo L."/>
            <person name="Lv X."/>
            <person name="Deng C."/>
            <person name="Zhou C."/>
            <person name="Fan Y."/>
            <person name="Li X."/>
            <person name="Huang L."/>
            <person name="Hu Y."/>
            <person name="Liang C."/>
            <person name="Hu X."/>
            <person name="Xu J."/>
            <person name="Yu X."/>
        </authorList>
    </citation>
    <scope>NUCLEOTIDE SEQUENCE [LARGE SCALE GENOMIC DNA]</scope>
    <source>
        <strain evidence="1">Henan</strain>
    </source>
</reference>